<protein>
    <submittedName>
        <fullName evidence="7">Putative transcriptional regulator</fullName>
    </submittedName>
</protein>
<dbReference type="Proteomes" id="UP000019150">
    <property type="component" value="Chromosome"/>
</dbReference>
<dbReference type="InterPro" id="IPR050109">
    <property type="entry name" value="HTH-type_TetR-like_transc_reg"/>
</dbReference>
<dbReference type="AlphaFoldDB" id="W5TQI8"/>
<organism evidence="7 8">
    <name type="scientific">Nocardia nova SH22a</name>
    <dbReference type="NCBI Taxonomy" id="1415166"/>
    <lineage>
        <taxon>Bacteria</taxon>
        <taxon>Bacillati</taxon>
        <taxon>Actinomycetota</taxon>
        <taxon>Actinomycetes</taxon>
        <taxon>Mycobacteriales</taxon>
        <taxon>Nocardiaceae</taxon>
        <taxon>Nocardia</taxon>
    </lineage>
</organism>
<dbReference type="InterPro" id="IPR009057">
    <property type="entry name" value="Homeodomain-like_sf"/>
</dbReference>
<dbReference type="STRING" id="1415166.NONO_c67500"/>
<proteinExistence type="predicted"/>
<dbReference type="Pfam" id="PF13977">
    <property type="entry name" value="TetR_C_6"/>
    <property type="match status" value="1"/>
</dbReference>
<dbReference type="GO" id="GO:0000976">
    <property type="term" value="F:transcription cis-regulatory region binding"/>
    <property type="evidence" value="ECO:0007669"/>
    <property type="project" value="TreeGrafter"/>
</dbReference>
<keyword evidence="1" id="KW-0678">Repressor</keyword>
<feature type="domain" description="HTH tetR-type" evidence="6">
    <location>
        <begin position="12"/>
        <end position="72"/>
    </location>
</feature>
<dbReference type="PATRIC" id="fig|1415166.3.peg.6931"/>
<sequence length="196" mass="21737">MSADRGAADTGVDRRRQLLDRLADVIAEEGIEGVSIRTLAGRAGVSIGTVQYYFATKSDLLQRVWEFVRDEVERRSDPESLARMPPRQVLSRLVELLVAPSADDRLARVWLALAARSAHDDEIAQLHRRQWKHMEGLIAEVLAGIAPARADESADAAAELLGLCDGLTISVLTEPERMPPARARRIAYAWTDRWAS</sequence>
<dbReference type="PROSITE" id="PS50977">
    <property type="entry name" value="HTH_TETR_2"/>
    <property type="match status" value="1"/>
</dbReference>
<dbReference type="Pfam" id="PF00440">
    <property type="entry name" value="TetR_N"/>
    <property type="match status" value="1"/>
</dbReference>
<dbReference type="eggNOG" id="COG1309">
    <property type="taxonomic scope" value="Bacteria"/>
</dbReference>
<keyword evidence="8" id="KW-1185">Reference proteome</keyword>
<evidence type="ECO:0000256" key="5">
    <source>
        <dbReference type="PROSITE-ProRule" id="PRU00335"/>
    </source>
</evidence>
<accession>W5TQI8</accession>
<dbReference type="PANTHER" id="PTHR30055">
    <property type="entry name" value="HTH-TYPE TRANSCRIPTIONAL REGULATOR RUTR"/>
    <property type="match status" value="1"/>
</dbReference>
<evidence type="ECO:0000313" key="8">
    <source>
        <dbReference type="Proteomes" id="UP000019150"/>
    </source>
</evidence>
<dbReference type="InterPro" id="IPR036271">
    <property type="entry name" value="Tet_transcr_reg_TetR-rel_C_sf"/>
</dbReference>
<feature type="DNA-binding region" description="H-T-H motif" evidence="5">
    <location>
        <begin position="35"/>
        <end position="54"/>
    </location>
</feature>
<dbReference type="HOGENOM" id="CLU_069356_15_10_11"/>
<dbReference type="SUPFAM" id="SSF48498">
    <property type="entry name" value="Tetracyclin repressor-like, C-terminal domain"/>
    <property type="match status" value="1"/>
</dbReference>
<dbReference type="GO" id="GO:0003700">
    <property type="term" value="F:DNA-binding transcription factor activity"/>
    <property type="evidence" value="ECO:0007669"/>
    <property type="project" value="TreeGrafter"/>
</dbReference>
<dbReference type="Gene3D" id="1.10.357.10">
    <property type="entry name" value="Tetracycline Repressor, domain 2"/>
    <property type="match status" value="1"/>
</dbReference>
<keyword evidence="2" id="KW-0805">Transcription regulation</keyword>
<dbReference type="EMBL" id="CP006850">
    <property type="protein sequence ID" value="AHH21517.1"/>
    <property type="molecule type" value="Genomic_DNA"/>
</dbReference>
<name>W5TQI8_9NOCA</name>
<dbReference type="InterPro" id="IPR001647">
    <property type="entry name" value="HTH_TetR"/>
</dbReference>
<evidence type="ECO:0000259" key="6">
    <source>
        <dbReference type="PROSITE" id="PS50977"/>
    </source>
</evidence>
<dbReference type="RefSeq" id="WP_025352819.1">
    <property type="nucleotide sequence ID" value="NZ_CP006850.1"/>
</dbReference>
<evidence type="ECO:0000256" key="3">
    <source>
        <dbReference type="ARBA" id="ARBA00023125"/>
    </source>
</evidence>
<dbReference type="PANTHER" id="PTHR30055:SF228">
    <property type="entry name" value="TRANSCRIPTIONAL REGULATOR-RELATED"/>
    <property type="match status" value="1"/>
</dbReference>
<dbReference type="KEGG" id="nno:NONO_c67500"/>
<dbReference type="InterPro" id="IPR039538">
    <property type="entry name" value="BetI_C"/>
</dbReference>
<reference evidence="7 8" key="1">
    <citation type="journal article" date="2014" name="Appl. Environ. Microbiol.">
        <title>Insights into the Microbial Degradation of Rubber and Gutta-Percha by Analysis of the Complete Genome of Nocardia nova SH22a.</title>
        <authorList>
            <person name="Luo Q."/>
            <person name="Hiessl S."/>
            <person name="Poehlein A."/>
            <person name="Daniel R."/>
            <person name="Steinbuchel A."/>
        </authorList>
    </citation>
    <scope>NUCLEOTIDE SEQUENCE [LARGE SCALE GENOMIC DNA]</scope>
    <source>
        <strain evidence="7">SH22a</strain>
    </source>
</reference>
<keyword evidence="4" id="KW-0804">Transcription</keyword>
<evidence type="ECO:0000256" key="2">
    <source>
        <dbReference type="ARBA" id="ARBA00023015"/>
    </source>
</evidence>
<dbReference type="PRINTS" id="PR00455">
    <property type="entry name" value="HTHTETR"/>
</dbReference>
<keyword evidence="3 5" id="KW-0238">DNA-binding</keyword>
<evidence type="ECO:0000313" key="7">
    <source>
        <dbReference type="EMBL" id="AHH21517.1"/>
    </source>
</evidence>
<dbReference type="OrthoDB" id="3474596at2"/>
<evidence type="ECO:0000256" key="1">
    <source>
        <dbReference type="ARBA" id="ARBA00022491"/>
    </source>
</evidence>
<evidence type="ECO:0000256" key="4">
    <source>
        <dbReference type="ARBA" id="ARBA00023163"/>
    </source>
</evidence>
<dbReference type="SUPFAM" id="SSF46689">
    <property type="entry name" value="Homeodomain-like"/>
    <property type="match status" value="1"/>
</dbReference>
<gene>
    <name evidence="7" type="ORF">NONO_c67500</name>
</gene>